<proteinExistence type="predicted"/>
<dbReference type="STRING" id="50990.A0A4Y7PDR8"/>
<reference evidence="1 2" key="1">
    <citation type="submission" date="2018-06" db="EMBL/GenBank/DDBJ databases">
        <title>A transcriptomic atlas of mushroom development highlights an independent origin of complex multicellularity.</title>
        <authorList>
            <consortium name="DOE Joint Genome Institute"/>
            <person name="Krizsan K."/>
            <person name="Almasi E."/>
            <person name="Merenyi Z."/>
            <person name="Sahu N."/>
            <person name="Viragh M."/>
            <person name="Koszo T."/>
            <person name="Mondo S."/>
            <person name="Kiss B."/>
            <person name="Balint B."/>
            <person name="Kues U."/>
            <person name="Barry K."/>
            <person name="Hegedus J.C."/>
            <person name="Henrissat B."/>
            <person name="Johnson J."/>
            <person name="Lipzen A."/>
            <person name="Ohm R."/>
            <person name="Nagy I."/>
            <person name="Pangilinan J."/>
            <person name="Yan J."/>
            <person name="Xiong Y."/>
            <person name="Grigoriev I.V."/>
            <person name="Hibbett D.S."/>
            <person name="Nagy L.G."/>
        </authorList>
    </citation>
    <scope>NUCLEOTIDE SEQUENCE [LARGE SCALE GENOMIC DNA]</scope>
    <source>
        <strain evidence="1 2">SZMC22713</strain>
    </source>
</reference>
<dbReference type="AlphaFoldDB" id="A0A4Y7PDR8"/>
<organism evidence="1 2">
    <name type="scientific">Rickenella mellea</name>
    <dbReference type="NCBI Taxonomy" id="50990"/>
    <lineage>
        <taxon>Eukaryota</taxon>
        <taxon>Fungi</taxon>
        <taxon>Dikarya</taxon>
        <taxon>Basidiomycota</taxon>
        <taxon>Agaricomycotina</taxon>
        <taxon>Agaricomycetes</taxon>
        <taxon>Hymenochaetales</taxon>
        <taxon>Rickenellaceae</taxon>
        <taxon>Rickenella</taxon>
    </lineage>
</organism>
<protein>
    <submittedName>
        <fullName evidence="1">Uncharacterized protein</fullName>
    </submittedName>
</protein>
<accession>A0A4Y7PDR8</accession>
<sequence length="218" mass="24976">MVPTPIASLDRSGWPEWLGHAINFVSTSVKGLDWDRIVVLYVELERGMGFLSPAYTDASHKLKTEHRPAEVKAFMKYGRDYRRDAGISDLAEYADSWRMWWQGMQPAWRKAEGLALWPLSRAYTAGSELWVDIKRAGTNGFLLVILTLVWWDLKAKSAEERRELASAKEDVLWVLGEMVGGRLFVGTKRASDDAMEMNGPRKKYVLFLRYLISSHDFT</sequence>
<dbReference type="OrthoDB" id="2803783at2759"/>
<name>A0A4Y7PDR8_9AGAM</name>
<dbReference type="Proteomes" id="UP000294933">
    <property type="component" value="Unassembled WGS sequence"/>
</dbReference>
<dbReference type="VEuPathDB" id="FungiDB:BD410DRAFT_735403"/>
<gene>
    <name evidence="1" type="ORF">BD410DRAFT_735403</name>
</gene>
<dbReference type="EMBL" id="ML170630">
    <property type="protein sequence ID" value="TDL13427.1"/>
    <property type="molecule type" value="Genomic_DNA"/>
</dbReference>
<evidence type="ECO:0000313" key="1">
    <source>
        <dbReference type="EMBL" id="TDL13427.1"/>
    </source>
</evidence>
<evidence type="ECO:0000313" key="2">
    <source>
        <dbReference type="Proteomes" id="UP000294933"/>
    </source>
</evidence>
<keyword evidence="2" id="KW-1185">Reference proteome</keyword>